<dbReference type="Pfam" id="PF13855">
    <property type="entry name" value="LRR_8"/>
    <property type="match status" value="2"/>
</dbReference>
<accession>A0A8C8RK07</accession>
<keyword evidence="4" id="KW-0472">Membrane</keyword>
<reference evidence="5" key="2">
    <citation type="submission" date="2025-09" db="UniProtKB">
        <authorList>
            <consortium name="Ensembl"/>
        </authorList>
    </citation>
    <scope>IDENTIFICATION</scope>
</reference>
<dbReference type="GO" id="GO:0005615">
    <property type="term" value="C:extracellular space"/>
    <property type="evidence" value="ECO:0007669"/>
    <property type="project" value="TreeGrafter"/>
</dbReference>
<dbReference type="FunFam" id="3.80.10.10:FF:001367">
    <property type="entry name" value="Leucine-rich repeat-containing protein 70"/>
    <property type="match status" value="1"/>
</dbReference>
<evidence type="ECO:0008006" key="7">
    <source>
        <dbReference type="Google" id="ProtNLM"/>
    </source>
</evidence>
<evidence type="ECO:0000313" key="5">
    <source>
        <dbReference type="Ensembl" id="ENSPCEP00000006356.1"/>
    </source>
</evidence>
<keyword evidence="2" id="KW-0732">Signal</keyword>
<proteinExistence type="predicted"/>
<evidence type="ECO:0000256" key="1">
    <source>
        <dbReference type="ARBA" id="ARBA00022614"/>
    </source>
</evidence>
<dbReference type="InterPro" id="IPR003591">
    <property type="entry name" value="Leu-rich_rpt_typical-subtyp"/>
</dbReference>
<dbReference type="PANTHER" id="PTHR24373:SF398">
    <property type="entry name" value="LEUCINE-RICH REPEAT-CONTAINING G-PROTEIN COUPLED RECEPTOR 6"/>
    <property type="match status" value="1"/>
</dbReference>
<sequence length="282" mass="31953">FHLTVKEVVQGCLCQPAPCHSCGWCHRDCASTEHLDLSFSNLSSVPSKALRFLWKLQVLLLNGNYIAEVAERAFSSLERLQKLDIHSNQITVLGSSFSTGSFQHFENLQKLSFQNNIISSIEMGAFRSLTRLRQLHLQNNHLLSLHNGVFSMLQYLEVLNLGGNRIKTIAPGTPGTHILLSNNPWFCDCDLQRVFAKLHSVRWLILDDYDDMTCREPQVLRHLPLASVDTQLCIAETVTVLVITFTVFITVVAAIVMAERNRKKRTGKHWSEDSDISYESQD</sequence>
<dbReference type="SUPFAM" id="SSF52058">
    <property type="entry name" value="L domain-like"/>
    <property type="match status" value="1"/>
</dbReference>
<evidence type="ECO:0000313" key="6">
    <source>
        <dbReference type="Proteomes" id="UP000694393"/>
    </source>
</evidence>
<keyword evidence="1" id="KW-0433">Leucine-rich repeat</keyword>
<evidence type="ECO:0000256" key="4">
    <source>
        <dbReference type="SAM" id="Phobius"/>
    </source>
</evidence>
<name>A0A8C8RK07_9SAUR</name>
<reference evidence="5" key="1">
    <citation type="submission" date="2025-08" db="UniProtKB">
        <authorList>
            <consortium name="Ensembl"/>
        </authorList>
    </citation>
    <scope>IDENTIFICATION</scope>
</reference>
<dbReference type="AlphaFoldDB" id="A0A8C8RK07"/>
<evidence type="ECO:0000256" key="3">
    <source>
        <dbReference type="ARBA" id="ARBA00022737"/>
    </source>
</evidence>
<feature type="transmembrane region" description="Helical" evidence="4">
    <location>
        <begin position="238"/>
        <end position="258"/>
    </location>
</feature>
<dbReference type="SMART" id="SM00369">
    <property type="entry name" value="LRR_TYP"/>
    <property type="match status" value="6"/>
</dbReference>
<keyword evidence="6" id="KW-1185">Reference proteome</keyword>
<dbReference type="Proteomes" id="UP000694393">
    <property type="component" value="Unplaced"/>
</dbReference>
<evidence type="ECO:0000256" key="2">
    <source>
        <dbReference type="ARBA" id="ARBA00022729"/>
    </source>
</evidence>
<dbReference type="PANTHER" id="PTHR24373">
    <property type="entry name" value="SLIT RELATED LEUCINE-RICH REPEAT NEURONAL PROTEIN"/>
    <property type="match status" value="1"/>
</dbReference>
<protein>
    <recommendedName>
        <fullName evidence="7">LRRCT domain-containing protein</fullName>
    </recommendedName>
</protein>
<dbReference type="Gene3D" id="3.80.10.10">
    <property type="entry name" value="Ribonuclease Inhibitor"/>
    <property type="match status" value="1"/>
</dbReference>
<dbReference type="Ensembl" id="ENSPCET00000006589.1">
    <property type="protein sequence ID" value="ENSPCEP00000006356.1"/>
    <property type="gene ID" value="ENSPCEG00000005132.1"/>
</dbReference>
<keyword evidence="4" id="KW-0812">Transmembrane</keyword>
<dbReference type="GO" id="GO:0031012">
    <property type="term" value="C:extracellular matrix"/>
    <property type="evidence" value="ECO:0007669"/>
    <property type="project" value="TreeGrafter"/>
</dbReference>
<dbReference type="InterPro" id="IPR032675">
    <property type="entry name" value="LRR_dom_sf"/>
</dbReference>
<organism evidence="5 6">
    <name type="scientific">Pelusios castaneus</name>
    <name type="common">West African mud turtle</name>
    <dbReference type="NCBI Taxonomy" id="367368"/>
    <lineage>
        <taxon>Eukaryota</taxon>
        <taxon>Metazoa</taxon>
        <taxon>Chordata</taxon>
        <taxon>Craniata</taxon>
        <taxon>Vertebrata</taxon>
        <taxon>Euteleostomi</taxon>
        <taxon>Archelosauria</taxon>
        <taxon>Testudinata</taxon>
        <taxon>Testudines</taxon>
        <taxon>Pleurodira</taxon>
        <taxon>Pelomedusidae</taxon>
        <taxon>Pelusios</taxon>
    </lineage>
</organism>
<dbReference type="InterPro" id="IPR050328">
    <property type="entry name" value="Dev_Immune_Receptor"/>
</dbReference>
<dbReference type="InterPro" id="IPR001611">
    <property type="entry name" value="Leu-rich_rpt"/>
</dbReference>
<keyword evidence="4" id="KW-1133">Transmembrane helix</keyword>
<keyword evidence="3" id="KW-0677">Repeat</keyword>